<organism evidence="1 2">
    <name type="scientific">Arsukibacterium tuosuense</name>
    <dbReference type="NCBI Taxonomy" id="1323745"/>
    <lineage>
        <taxon>Bacteria</taxon>
        <taxon>Pseudomonadati</taxon>
        <taxon>Pseudomonadota</taxon>
        <taxon>Gammaproteobacteria</taxon>
        <taxon>Chromatiales</taxon>
        <taxon>Chromatiaceae</taxon>
        <taxon>Arsukibacterium</taxon>
    </lineage>
</organism>
<protein>
    <recommendedName>
        <fullName evidence="3">DUF2357 domain-containing protein</fullName>
    </recommendedName>
</protein>
<dbReference type="RefSeq" id="WP_212682438.1">
    <property type="nucleotide sequence ID" value="NZ_OBEB01000008.1"/>
</dbReference>
<keyword evidence="2" id="KW-1185">Reference proteome</keyword>
<sequence length="610" mass="68961">MWLDRVTGQKVMSLPVAVGQGKFFTSQPINETLAVLPGSPGHLVAAGIESLQPEFSRLKFDGIAPEHQAMAELLCRAIETIDSAMDQASSLASPMMPSAVINAESHLLPFEELLLIVIEKGHLHHISLYPRVDLHYEDEVTDIARVKRLAKGALVHLASHSECWQRQTLTGVIPKKALARFSDDDFNIYENRVFARLVDKMDLHLTRRLLILKDLQKNLSQALELYTATKLNHRLTHEICSLWGQTFSENETDKASQVLDETYATLIKLQGAVAALKQGPLYQKVDRRAQVGHSIHMTNILSHDSHYRHLAVLWNELAKIDNHKVTTPEELYRRNCYLAKAYSNYAGLVLQHALKPYIANKMTGEWGGLRFSLQQEGLEWQLLVNDNLKTQTKVLLTVIPWLTLSESSELEVQELTQMKDSVRVIFWPDSAIKNKDLCDITAAIPLTPLDLYCVERVGRLIDQVILSELLRAYAEKIPKIPLKILDFVANTSGNTALITDKAGMTLTLREQINPELLNSVVALLHESNAITQAQLLIQRQKEIAALEICSVCQEKVKLEYQQPLGFKCICKTCKAERYLRKRDTGWEFEQKIAGEINFTKYGRRSMMISG</sequence>
<dbReference type="AlphaFoldDB" id="A0A285JDZ9"/>
<gene>
    <name evidence="1" type="ORF">SAMN06297280_3426</name>
</gene>
<evidence type="ECO:0000313" key="1">
    <source>
        <dbReference type="EMBL" id="SNY58520.1"/>
    </source>
</evidence>
<name>A0A285JDZ9_9GAMM</name>
<evidence type="ECO:0008006" key="3">
    <source>
        <dbReference type="Google" id="ProtNLM"/>
    </source>
</evidence>
<evidence type="ECO:0000313" key="2">
    <source>
        <dbReference type="Proteomes" id="UP000219353"/>
    </source>
</evidence>
<proteinExistence type="predicted"/>
<dbReference type="EMBL" id="OBEB01000008">
    <property type="protein sequence ID" value="SNY58520.1"/>
    <property type="molecule type" value="Genomic_DNA"/>
</dbReference>
<accession>A0A285JDZ9</accession>
<dbReference type="Proteomes" id="UP000219353">
    <property type="component" value="Unassembled WGS sequence"/>
</dbReference>
<reference evidence="2" key="1">
    <citation type="submission" date="2017-09" db="EMBL/GenBank/DDBJ databases">
        <authorList>
            <person name="Varghese N."/>
            <person name="Submissions S."/>
        </authorList>
    </citation>
    <scope>NUCLEOTIDE SEQUENCE [LARGE SCALE GENOMIC DNA]</scope>
    <source>
        <strain evidence="2">CGMCC 1.12461</strain>
    </source>
</reference>